<accession>D2ZWV9</accession>
<dbReference type="STRING" id="546266.NEIMUCOT_05107"/>
<organism evidence="1 2">
    <name type="scientific">Neisseria mucosa (strain ATCC 25996 / DSM 4631 / NCTC 10774 / M26)</name>
    <dbReference type="NCBI Taxonomy" id="546266"/>
    <lineage>
        <taxon>Bacteria</taxon>
        <taxon>Pseudomonadati</taxon>
        <taxon>Pseudomonadota</taxon>
        <taxon>Betaproteobacteria</taxon>
        <taxon>Neisseriales</taxon>
        <taxon>Neisseriaceae</taxon>
        <taxon>Neisseria</taxon>
    </lineage>
</organism>
<gene>
    <name evidence="1" type="ORF">NEIMUCOT_05107</name>
</gene>
<reference evidence="1 2" key="1">
    <citation type="submission" date="2009-10" db="EMBL/GenBank/DDBJ databases">
        <authorList>
            <person name="Weinstock G."/>
            <person name="Sodergren E."/>
            <person name="Clifton S."/>
            <person name="Fulton L."/>
            <person name="Fulton B."/>
            <person name="Courtney L."/>
            <person name="Fronick C."/>
            <person name="Harrison M."/>
            <person name="Strong C."/>
            <person name="Farmer C."/>
            <person name="Delahaunty K."/>
            <person name="Markovic C."/>
            <person name="Hall O."/>
            <person name="Minx P."/>
            <person name="Tomlinson C."/>
            <person name="Mitreva M."/>
            <person name="Nelson J."/>
            <person name="Hou S."/>
            <person name="Wollam A."/>
            <person name="Pepin K.H."/>
            <person name="Johnson M."/>
            <person name="Bhonagiri V."/>
            <person name="Nash W.E."/>
            <person name="Warren W."/>
            <person name="Chinwalla A."/>
            <person name="Mardis E.R."/>
            <person name="Wilson R.K."/>
        </authorList>
    </citation>
    <scope>NUCLEOTIDE SEQUENCE [LARGE SCALE GENOMIC DNA]</scope>
    <source>
        <strain evidence="2">ATCC 25996 / DSM 4631 / NCTC 10774 / M26</strain>
    </source>
</reference>
<proteinExistence type="predicted"/>
<evidence type="ECO:0000313" key="2">
    <source>
        <dbReference type="Proteomes" id="UP000003344"/>
    </source>
</evidence>
<sequence length="45" mass="5174">MGSLQNCRCPRTDKNNGSKPDIIFYLNPLYHSKGRLKSFSDDLSR</sequence>
<comment type="caution">
    <text evidence="1">The sequence shown here is derived from an EMBL/GenBank/DDBJ whole genome shotgun (WGS) entry which is preliminary data.</text>
</comment>
<dbReference type="AlphaFoldDB" id="D2ZWV9"/>
<dbReference type="EMBL" id="ACDX02000008">
    <property type="protein sequence ID" value="EFC88435.1"/>
    <property type="molecule type" value="Genomic_DNA"/>
</dbReference>
<protein>
    <submittedName>
        <fullName evidence="1">Uncharacterized protein</fullName>
    </submittedName>
</protein>
<dbReference type="Proteomes" id="UP000003344">
    <property type="component" value="Unassembled WGS sequence"/>
</dbReference>
<name>D2ZWV9_NEIM2</name>
<evidence type="ECO:0000313" key="1">
    <source>
        <dbReference type="EMBL" id="EFC88435.1"/>
    </source>
</evidence>